<comment type="caution">
    <text evidence="1">The sequence shown here is derived from an EMBL/GenBank/DDBJ whole genome shotgun (WGS) entry which is preliminary data.</text>
</comment>
<gene>
    <name evidence="1" type="ORF">K3G42_026505</name>
</gene>
<reference evidence="1" key="1">
    <citation type="submission" date="2021-08" db="EMBL/GenBank/DDBJ databases">
        <title>The first chromosome-level gecko genome reveals the dynamic sex chromosomes of Neotropical dwarf geckos (Sphaerodactylidae: Sphaerodactylus).</title>
        <authorList>
            <person name="Pinto B.J."/>
            <person name="Keating S.E."/>
            <person name="Gamble T."/>
        </authorList>
    </citation>
    <scope>NUCLEOTIDE SEQUENCE</scope>
    <source>
        <strain evidence="1">TG3544</strain>
    </source>
</reference>
<evidence type="ECO:0000313" key="2">
    <source>
        <dbReference type="Proteomes" id="UP000827872"/>
    </source>
</evidence>
<accession>A0ACB8GCX0</accession>
<name>A0ACB8GCX0_9SAUR</name>
<keyword evidence="2" id="KW-1185">Reference proteome</keyword>
<organism evidence="1 2">
    <name type="scientific">Sphaerodactylus townsendi</name>
    <dbReference type="NCBI Taxonomy" id="933632"/>
    <lineage>
        <taxon>Eukaryota</taxon>
        <taxon>Metazoa</taxon>
        <taxon>Chordata</taxon>
        <taxon>Craniata</taxon>
        <taxon>Vertebrata</taxon>
        <taxon>Euteleostomi</taxon>
        <taxon>Lepidosauria</taxon>
        <taxon>Squamata</taxon>
        <taxon>Bifurcata</taxon>
        <taxon>Gekkota</taxon>
        <taxon>Sphaerodactylidae</taxon>
        <taxon>Sphaerodactylus</taxon>
    </lineage>
</organism>
<protein>
    <submittedName>
        <fullName evidence="1">Uncharacterized protein</fullName>
    </submittedName>
</protein>
<sequence>MSTVSQDTQMFHVEYPARFLGVSSRPVHNAVTNSASVTTSHRNYKENKVTATAAAATRRSSGFKKGPQEWSVIPRSLAEEKEMAAKWTLIVLAVPFDGVPQFHPDDPEKPNPWQTPAAFRPACKKQGRRNGPRPGRTTAALVMDAPAAPKEQMPHPRRLSRREGEQTAEKLPAAAREIRRSTPAPAAALPPDHGSSEGDGKVKVLHPPPPTRQLPH</sequence>
<dbReference type="Proteomes" id="UP000827872">
    <property type="component" value="Linkage Group LG01"/>
</dbReference>
<proteinExistence type="predicted"/>
<evidence type="ECO:0000313" key="1">
    <source>
        <dbReference type="EMBL" id="KAH8017136.1"/>
    </source>
</evidence>
<dbReference type="EMBL" id="CM037614">
    <property type="protein sequence ID" value="KAH8017136.1"/>
    <property type="molecule type" value="Genomic_DNA"/>
</dbReference>